<reference evidence="10" key="2">
    <citation type="submission" date="2018-02" db="UniProtKB">
        <authorList>
            <consortium name="EnsemblPlants"/>
        </authorList>
    </citation>
    <scope>IDENTIFICATION</scope>
    <source>
        <strain evidence="10">Williams 82</strain>
    </source>
</reference>
<dbReference type="SUPFAM" id="SSF53098">
    <property type="entry name" value="Ribonuclease H-like"/>
    <property type="match status" value="1"/>
</dbReference>
<dbReference type="AlphaFoldDB" id="K7KJY6"/>
<dbReference type="Pfam" id="PF14372">
    <property type="entry name" value="hAT-like_RNase-H"/>
    <property type="match status" value="1"/>
</dbReference>
<keyword evidence="3" id="KW-0862">Zinc</keyword>
<proteinExistence type="predicted"/>
<keyword evidence="2 7" id="KW-0863">Zinc-finger</keyword>
<dbReference type="HOGENOM" id="CLU_009123_1_5_1"/>
<feature type="domain" description="BED-type" evidence="8">
    <location>
        <begin position="47"/>
        <end position="93"/>
    </location>
</feature>
<evidence type="ECO:0000256" key="1">
    <source>
        <dbReference type="ARBA" id="ARBA00022723"/>
    </source>
</evidence>
<evidence type="ECO:0000259" key="8">
    <source>
        <dbReference type="PROSITE" id="PS50808"/>
    </source>
</evidence>
<dbReference type="InParanoid" id="K7KJY6"/>
<dbReference type="STRING" id="3847.K7KJY6"/>
<dbReference type="PaxDb" id="3847-GLYMA04G17185.1"/>
<name>K7KJY6_SOYBN</name>
<evidence type="ECO:0000313" key="10">
    <source>
        <dbReference type="EnsemblPlants" id="KRH62825"/>
    </source>
</evidence>
<keyword evidence="6" id="KW-0804">Transcription</keyword>
<dbReference type="GO" id="GO:0008270">
    <property type="term" value="F:zinc ion binding"/>
    <property type="evidence" value="ECO:0007669"/>
    <property type="project" value="UniProtKB-KW"/>
</dbReference>
<evidence type="ECO:0000256" key="6">
    <source>
        <dbReference type="ARBA" id="ARBA00023163"/>
    </source>
</evidence>
<dbReference type="InterPro" id="IPR003656">
    <property type="entry name" value="Znf_BED"/>
</dbReference>
<dbReference type="GO" id="GO:0003677">
    <property type="term" value="F:DNA binding"/>
    <property type="evidence" value="ECO:0007669"/>
    <property type="project" value="UniProtKB-KW"/>
</dbReference>
<dbReference type="Gramene" id="KRH62825">
    <property type="protein sequence ID" value="KRH62825"/>
    <property type="gene ID" value="GLYMA_04G135100"/>
</dbReference>
<evidence type="ECO:0000256" key="7">
    <source>
        <dbReference type="PROSITE-ProRule" id="PRU00027"/>
    </source>
</evidence>
<reference evidence="9 10" key="1">
    <citation type="journal article" date="2010" name="Nature">
        <title>Genome sequence of the palaeopolyploid soybean.</title>
        <authorList>
            <person name="Schmutz J."/>
            <person name="Cannon S.B."/>
            <person name="Schlueter J."/>
            <person name="Ma J."/>
            <person name="Mitros T."/>
            <person name="Nelson W."/>
            <person name="Hyten D.L."/>
            <person name="Song Q."/>
            <person name="Thelen J.J."/>
            <person name="Cheng J."/>
            <person name="Xu D."/>
            <person name="Hellsten U."/>
            <person name="May G.D."/>
            <person name="Yu Y."/>
            <person name="Sakurai T."/>
            <person name="Umezawa T."/>
            <person name="Bhattacharyya M.K."/>
            <person name="Sandhu D."/>
            <person name="Valliyodan B."/>
            <person name="Lindquist E."/>
            <person name="Peto M."/>
            <person name="Grant D."/>
            <person name="Shu S."/>
            <person name="Goodstein D."/>
            <person name="Barry K."/>
            <person name="Futrell-Griggs M."/>
            <person name="Abernathy B."/>
            <person name="Du J."/>
            <person name="Tian Z."/>
            <person name="Zhu L."/>
            <person name="Gill N."/>
            <person name="Joshi T."/>
            <person name="Libault M."/>
            <person name="Sethuraman A."/>
            <person name="Zhang X.-C."/>
            <person name="Shinozaki K."/>
            <person name="Nguyen H.T."/>
            <person name="Wing R.A."/>
            <person name="Cregan P."/>
            <person name="Specht J."/>
            <person name="Grimwood J."/>
            <person name="Rokhsar D."/>
            <person name="Stacey G."/>
            <person name="Shoemaker R.C."/>
            <person name="Jackson S.A."/>
        </authorList>
    </citation>
    <scope>NUCLEOTIDE SEQUENCE</scope>
    <source>
        <strain evidence="10">cv. Williams 82</strain>
        <tissue evidence="9">Callus</tissue>
    </source>
</reference>
<dbReference type="EnsemblPlants" id="KRH62825">
    <property type="protein sequence ID" value="KRH62825"/>
    <property type="gene ID" value="GLYMA_04G135100"/>
</dbReference>
<dbReference type="eggNOG" id="KOG1121">
    <property type="taxonomic scope" value="Eukaryota"/>
</dbReference>
<dbReference type="InterPro" id="IPR025525">
    <property type="entry name" value="hAT-like_transposase_RNase-H"/>
</dbReference>
<dbReference type="GO" id="GO:0005634">
    <property type="term" value="C:nucleus"/>
    <property type="evidence" value="ECO:0007669"/>
    <property type="project" value="UniProtKB-SubCell"/>
</dbReference>
<sequence>MIHLQLAFPLYVTLKVHHSKGHKLFHNHKDMQLHHNKGKDNNLNLHKQRGRAYCKYCNASYATTSSIYETSNLRRHVFQQCKKNPHRQADKKQKTVFFGSDSESDPNKVSMKLFVENEGFRKFMEDAQPKFKIPSHVTIARYCIHVFNDEKEKLKHVLSTNKQMISLTTDTWTITLESCLKEWGISKVCCVTVDNASANNLAISYLLNGEFMHMRCSAHILNLIVSDELKEIDLSIRKIRASCKFVKSSLHRFANFKRCAKEVSVSIKVMLILDVPTKWNSTYLMLDVAEKYEHAFYLYEYVETAYVLNLISSEGDGCPKEIDWQRARVFISFLKTFYDATLSFYGSLHVTANTFFNKLVSIQTSLNKWRHSDDLVIQRMTTNMQLEFNKYWESCGINYLFLDPCYKSSKYYILSCMARDILVILVSLESAFSKGGRILYSLCSSLIPTTVEALICAQN</sequence>
<organism evidence="9">
    <name type="scientific">Glycine max</name>
    <name type="common">Soybean</name>
    <name type="synonym">Glycine hispida</name>
    <dbReference type="NCBI Taxonomy" id="3847"/>
    <lineage>
        <taxon>Eukaryota</taxon>
        <taxon>Viridiplantae</taxon>
        <taxon>Streptophyta</taxon>
        <taxon>Embryophyta</taxon>
        <taxon>Tracheophyta</taxon>
        <taxon>Spermatophyta</taxon>
        <taxon>Magnoliopsida</taxon>
        <taxon>eudicotyledons</taxon>
        <taxon>Gunneridae</taxon>
        <taxon>Pentapetalae</taxon>
        <taxon>rosids</taxon>
        <taxon>fabids</taxon>
        <taxon>Fabales</taxon>
        <taxon>Fabaceae</taxon>
        <taxon>Papilionoideae</taxon>
        <taxon>50 kb inversion clade</taxon>
        <taxon>NPAAA clade</taxon>
        <taxon>indigoferoid/millettioid clade</taxon>
        <taxon>Phaseoleae</taxon>
        <taxon>Glycine</taxon>
        <taxon>Glycine subgen. Soja</taxon>
    </lineage>
</organism>
<keyword evidence="5" id="KW-0238">DNA-binding</keyword>
<evidence type="ECO:0000313" key="9">
    <source>
        <dbReference type="EMBL" id="KRH62825.1"/>
    </source>
</evidence>
<evidence type="ECO:0000256" key="2">
    <source>
        <dbReference type="ARBA" id="ARBA00022771"/>
    </source>
</evidence>
<accession>K7KJY6</accession>
<gene>
    <name evidence="9" type="ORF">GLYMA_04G135100</name>
</gene>
<dbReference type="PROSITE" id="PS50808">
    <property type="entry name" value="ZF_BED"/>
    <property type="match status" value="1"/>
</dbReference>
<dbReference type="OMA" id="QECCESI"/>
<keyword evidence="11" id="KW-1185">Reference proteome</keyword>
<dbReference type="Pfam" id="PF02892">
    <property type="entry name" value="zf-BED"/>
    <property type="match status" value="1"/>
</dbReference>
<evidence type="ECO:0000256" key="3">
    <source>
        <dbReference type="ARBA" id="ARBA00022833"/>
    </source>
</evidence>
<dbReference type="EMBL" id="CM000837">
    <property type="protein sequence ID" value="KRH62825.1"/>
    <property type="molecule type" value="Genomic_DNA"/>
</dbReference>
<keyword evidence="4" id="KW-0805">Transcription regulation</keyword>
<reference evidence="9" key="3">
    <citation type="submission" date="2018-07" db="EMBL/GenBank/DDBJ databases">
        <title>WGS assembly of Glycine max.</title>
        <authorList>
            <person name="Schmutz J."/>
            <person name="Cannon S."/>
            <person name="Schlueter J."/>
            <person name="Ma J."/>
            <person name="Mitros T."/>
            <person name="Nelson W."/>
            <person name="Hyten D."/>
            <person name="Song Q."/>
            <person name="Thelen J."/>
            <person name="Cheng J."/>
            <person name="Xu D."/>
            <person name="Hellsten U."/>
            <person name="May G."/>
            <person name="Yu Y."/>
            <person name="Sakurai T."/>
            <person name="Umezawa T."/>
            <person name="Bhattacharyya M."/>
            <person name="Sandhu D."/>
            <person name="Valliyodan B."/>
            <person name="Lindquist E."/>
            <person name="Peto M."/>
            <person name="Grant D."/>
            <person name="Shu S."/>
            <person name="Goodstein D."/>
            <person name="Barry K."/>
            <person name="Futrell-Griggs M."/>
            <person name="Abernathy B."/>
            <person name="Du J."/>
            <person name="Tian Z."/>
            <person name="Zhu L."/>
            <person name="Gill N."/>
            <person name="Joshi T."/>
            <person name="Libault M."/>
            <person name="Sethuraman A."/>
            <person name="Zhang X."/>
            <person name="Shinozaki K."/>
            <person name="Nguyen H."/>
            <person name="Wing R."/>
            <person name="Cregan P."/>
            <person name="Specht J."/>
            <person name="Grimwood J."/>
            <person name="Rokhsar D."/>
            <person name="Stacey G."/>
            <person name="Shoemaker R."/>
            <person name="Jackson S."/>
        </authorList>
    </citation>
    <scope>NUCLEOTIDE SEQUENCE</scope>
    <source>
        <tissue evidence="9">Callus</tissue>
    </source>
</reference>
<evidence type="ECO:0000256" key="4">
    <source>
        <dbReference type="ARBA" id="ARBA00023015"/>
    </source>
</evidence>
<evidence type="ECO:0000256" key="5">
    <source>
        <dbReference type="ARBA" id="ARBA00023125"/>
    </source>
</evidence>
<dbReference type="InterPro" id="IPR052035">
    <property type="entry name" value="ZnF_BED_domain_contain"/>
</dbReference>
<dbReference type="PANTHER" id="PTHR46481:SF2">
    <property type="entry name" value="BED-TYPE DOMAIN-CONTAINING PROTEIN"/>
    <property type="match status" value="1"/>
</dbReference>
<keyword evidence="1" id="KW-0479">Metal-binding</keyword>
<dbReference type="InterPro" id="IPR012337">
    <property type="entry name" value="RNaseH-like_sf"/>
</dbReference>
<dbReference type="PANTHER" id="PTHR46481">
    <property type="entry name" value="ZINC FINGER BED DOMAIN-CONTAINING PROTEIN 4"/>
    <property type="match status" value="1"/>
</dbReference>
<protein>
    <recommendedName>
        <fullName evidence="8">BED-type domain-containing protein</fullName>
    </recommendedName>
</protein>
<evidence type="ECO:0000313" key="11">
    <source>
        <dbReference type="Proteomes" id="UP000008827"/>
    </source>
</evidence>
<dbReference type="GO" id="GO:0046983">
    <property type="term" value="F:protein dimerization activity"/>
    <property type="evidence" value="ECO:0007669"/>
    <property type="project" value="InterPro"/>
</dbReference>
<dbReference type="Proteomes" id="UP000008827">
    <property type="component" value="Chromosome 4"/>
</dbReference>